<feature type="compositionally biased region" description="Polar residues" evidence="1">
    <location>
        <begin position="1"/>
        <end position="20"/>
    </location>
</feature>
<feature type="region of interest" description="Disordered" evidence="1">
    <location>
        <begin position="1"/>
        <end position="38"/>
    </location>
</feature>
<reference evidence="3" key="1">
    <citation type="journal article" date="2019" name="Int. J. Syst. Evol. Microbiol.">
        <title>The Global Catalogue of Microorganisms (GCM) 10K type strain sequencing project: providing services to taxonomists for standard genome sequencing and annotation.</title>
        <authorList>
            <consortium name="The Broad Institute Genomics Platform"/>
            <consortium name="The Broad Institute Genome Sequencing Center for Infectious Disease"/>
            <person name="Wu L."/>
            <person name="Ma J."/>
        </authorList>
    </citation>
    <scope>NUCLEOTIDE SEQUENCE [LARGE SCALE GENOMIC DNA]</scope>
    <source>
        <strain evidence="3">JCM 16908</strain>
    </source>
</reference>
<name>A0ABP7HP44_9ACTN</name>
<dbReference type="EMBL" id="BAAAZR010000002">
    <property type="protein sequence ID" value="GAA3799435.1"/>
    <property type="molecule type" value="Genomic_DNA"/>
</dbReference>
<accession>A0ABP7HP44</accession>
<evidence type="ECO:0000313" key="2">
    <source>
        <dbReference type="EMBL" id="GAA3799435.1"/>
    </source>
</evidence>
<proteinExistence type="predicted"/>
<dbReference type="Proteomes" id="UP001500888">
    <property type="component" value="Unassembled WGS sequence"/>
</dbReference>
<protein>
    <submittedName>
        <fullName evidence="2">Uncharacterized protein</fullName>
    </submittedName>
</protein>
<gene>
    <name evidence="2" type="ORF">GCM10022226_18540</name>
</gene>
<evidence type="ECO:0000313" key="3">
    <source>
        <dbReference type="Proteomes" id="UP001500888"/>
    </source>
</evidence>
<organism evidence="2 3">
    <name type="scientific">Sphaerisporangium flaviroseum</name>
    <dbReference type="NCBI Taxonomy" id="509199"/>
    <lineage>
        <taxon>Bacteria</taxon>
        <taxon>Bacillati</taxon>
        <taxon>Actinomycetota</taxon>
        <taxon>Actinomycetes</taxon>
        <taxon>Streptosporangiales</taxon>
        <taxon>Streptosporangiaceae</taxon>
        <taxon>Sphaerisporangium</taxon>
    </lineage>
</organism>
<keyword evidence="3" id="KW-1185">Reference proteome</keyword>
<sequence length="76" mass="8237">MAISTGSSDHATYSQVSVASTMGRRRADRRRGERLRAGGFSAGRLRAGGFSLGRLRPVRWSPRSPVEGFSGKGRIM</sequence>
<evidence type="ECO:0000256" key="1">
    <source>
        <dbReference type="SAM" id="MobiDB-lite"/>
    </source>
</evidence>
<comment type="caution">
    <text evidence="2">The sequence shown here is derived from an EMBL/GenBank/DDBJ whole genome shotgun (WGS) entry which is preliminary data.</text>
</comment>